<dbReference type="RefSeq" id="WP_379484428.1">
    <property type="nucleotide sequence ID" value="NZ_JBHMCF010000038.1"/>
</dbReference>
<organism evidence="3 4">
    <name type="scientific">Nonomuraea salmonea</name>
    <dbReference type="NCBI Taxonomy" id="46181"/>
    <lineage>
        <taxon>Bacteria</taxon>
        <taxon>Bacillati</taxon>
        <taxon>Actinomycetota</taxon>
        <taxon>Actinomycetes</taxon>
        <taxon>Streptosporangiales</taxon>
        <taxon>Streptosporangiaceae</taxon>
        <taxon>Nonomuraea</taxon>
    </lineage>
</organism>
<dbReference type="Pfam" id="PF01075">
    <property type="entry name" value="Glyco_transf_9"/>
    <property type="match status" value="1"/>
</dbReference>
<accession>A0ABV5NVR3</accession>
<dbReference type="Gene3D" id="3.40.50.2000">
    <property type="entry name" value="Glycogen Phosphorylase B"/>
    <property type="match status" value="2"/>
</dbReference>
<dbReference type="SUPFAM" id="SSF53756">
    <property type="entry name" value="UDP-Glycosyltransferase/glycogen phosphorylase"/>
    <property type="match status" value="1"/>
</dbReference>
<dbReference type="PANTHER" id="PTHR30160">
    <property type="entry name" value="TETRAACYLDISACCHARIDE 4'-KINASE-RELATED"/>
    <property type="match status" value="1"/>
</dbReference>
<dbReference type="CDD" id="cd03789">
    <property type="entry name" value="GT9_LPS_heptosyltransferase"/>
    <property type="match status" value="1"/>
</dbReference>
<dbReference type="InterPro" id="IPR051199">
    <property type="entry name" value="LPS_LOS_Heptosyltrfase"/>
</dbReference>
<keyword evidence="1" id="KW-0328">Glycosyltransferase</keyword>
<evidence type="ECO:0000313" key="3">
    <source>
        <dbReference type="EMBL" id="MFB9474385.1"/>
    </source>
</evidence>
<reference evidence="3 4" key="1">
    <citation type="submission" date="2024-09" db="EMBL/GenBank/DDBJ databases">
        <authorList>
            <person name="Sun Q."/>
            <person name="Mori K."/>
        </authorList>
    </citation>
    <scope>NUCLEOTIDE SEQUENCE [LARGE SCALE GENOMIC DNA]</scope>
    <source>
        <strain evidence="3 4">JCM 3324</strain>
    </source>
</reference>
<proteinExistence type="predicted"/>
<dbReference type="Proteomes" id="UP001589568">
    <property type="component" value="Unassembled WGS sequence"/>
</dbReference>
<evidence type="ECO:0000313" key="4">
    <source>
        <dbReference type="Proteomes" id="UP001589568"/>
    </source>
</evidence>
<name>A0ABV5NVR3_9ACTN</name>
<dbReference type="EMBL" id="JBHMCF010000038">
    <property type="protein sequence ID" value="MFB9474385.1"/>
    <property type="molecule type" value="Genomic_DNA"/>
</dbReference>
<comment type="caution">
    <text evidence="3">The sequence shown here is derived from an EMBL/GenBank/DDBJ whole genome shotgun (WGS) entry which is preliminary data.</text>
</comment>
<protein>
    <submittedName>
        <fullName evidence="3">Glycosyltransferase family 9 protein</fullName>
    </submittedName>
</protein>
<dbReference type="PANTHER" id="PTHR30160:SF7">
    <property type="entry name" value="ADP-HEPTOSE--LPS HEPTOSYLTRANSFERASE 2"/>
    <property type="match status" value="1"/>
</dbReference>
<evidence type="ECO:0000256" key="2">
    <source>
        <dbReference type="ARBA" id="ARBA00022679"/>
    </source>
</evidence>
<keyword evidence="4" id="KW-1185">Reference proteome</keyword>
<sequence>MIASEPAVSAGLGTVAGSEAGGGLVADVRRIAVLRANALGDYLMAVPALDALKRAYPEAQLTLLATPWHAAFLTGRPGPVDDVVALPPITGVSTYESGRSAPDVLYDELRERRFDLAVQIHGGGRYSNPFVRRLGARVTAGLRAPGAESLDRWLPYTHYHHDTLRFLQVAALVGGVGSGVSGGLEPRVEVTGGDRDELARVLGRTPQGLVAVHPGATDPRRRWPVERFAEAADRTGRPVVVTGTRAEEDLVTGVVAAMRRPAIPVVGTLGLGGLAALFERCDLLIANDTGPRHLAAAVGTPTVAVYWCGNLINAGPLSRAAHRPLISWTTACPACGADGVDPAAERCPHVESWVRDVTVDMVAEQADDLLHGTPGES</sequence>
<gene>
    <name evidence="3" type="ORF">ACFFR3_33240</name>
</gene>
<dbReference type="InterPro" id="IPR002201">
    <property type="entry name" value="Glyco_trans_9"/>
</dbReference>
<evidence type="ECO:0000256" key="1">
    <source>
        <dbReference type="ARBA" id="ARBA00022676"/>
    </source>
</evidence>
<keyword evidence="2" id="KW-0808">Transferase</keyword>